<feature type="signal peptide" evidence="2">
    <location>
        <begin position="1"/>
        <end position="22"/>
    </location>
</feature>
<dbReference type="SUPFAM" id="SSF82153">
    <property type="entry name" value="FAS1 domain"/>
    <property type="match status" value="3"/>
</dbReference>
<dbReference type="GO" id="GO:0005615">
    <property type="term" value="C:extracellular space"/>
    <property type="evidence" value="ECO:0007669"/>
    <property type="project" value="TreeGrafter"/>
</dbReference>
<evidence type="ECO:0000313" key="5">
    <source>
        <dbReference type="Proteomes" id="UP001314263"/>
    </source>
</evidence>
<feature type="domain" description="FAS1" evidence="3">
    <location>
        <begin position="468"/>
        <end position="617"/>
    </location>
</feature>
<dbReference type="EMBL" id="CAUYUE010000013">
    <property type="protein sequence ID" value="CAK0785923.1"/>
    <property type="molecule type" value="Genomic_DNA"/>
</dbReference>
<dbReference type="Gene3D" id="2.30.180.10">
    <property type="entry name" value="FAS1 domain"/>
    <property type="match status" value="3"/>
</dbReference>
<reference evidence="4 5" key="1">
    <citation type="submission" date="2023-10" db="EMBL/GenBank/DDBJ databases">
        <authorList>
            <person name="Maclean D."/>
            <person name="Macfadyen A."/>
        </authorList>
    </citation>
    <scope>NUCLEOTIDE SEQUENCE [LARGE SCALE GENOMIC DNA]</scope>
</reference>
<evidence type="ECO:0000256" key="2">
    <source>
        <dbReference type="SAM" id="SignalP"/>
    </source>
</evidence>
<feature type="domain" description="FAS1" evidence="3">
    <location>
        <begin position="83"/>
        <end position="231"/>
    </location>
</feature>
<organism evidence="4 5">
    <name type="scientific">Coccomyxa viridis</name>
    <dbReference type="NCBI Taxonomy" id="1274662"/>
    <lineage>
        <taxon>Eukaryota</taxon>
        <taxon>Viridiplantae</taxon>
        <taxon>Chlorophyta</taxon>
        <taxon>core chlorophytes</taxon>
        <taxon>Trebouxiophyceae</taxon>
        <taxon>Trebouxiophyceae incertae sedis</taxon>
        <taxon>Coccomyxaceae</taxon>
        <taxon>Coccomyxa</taxon>
    </lineage>
</organism>
<accession>A0AAV1IJ12</accession>
<dbReference type="PROSITE" id="PS51257">
    <property type="entry name" value="PROKAR_LIPOPROTEIN"/>
    <property type="match status" value="1"/>
</dbReference>
<dbReference type="Pfam" id="PF02469">
    <property type="entry name" value="Fasciclin"/>
    <property type="match status" value="3"/>
</dbReference>
<name>A0AAV1IJ12_9CHLO</name>
<dbReference type="PROSITE" id="PS50213">
    <property type="entry name" value="FAS1"/>
    <property type="match status" value="3"/>
</dbReference>
<dbReference type="InterPro" id="IPR036378">
    <property type="entry name" value="FAS1_dom_sf"/>
</dbReference>
<dbReference type="InterPro" id="IPR000782">
    <property type="entry name" value="FAS1_domain"/>
</dbReference>
<dbReference type="Proteomes" id="UP001314263">
    <property type="component" value="Unassembled WGS sequence"/>
</dbReference>
<dbReference type="AlphaFoldDB" id="A0AAV1IJ12"/>
<protein>
    <recommendedName>
        <fullName evidence="3">FAS1 domain-containing protein</fullName>
    </recommendedName>
</protein>
<keyword evidence="2" id="KW-0732">Signal</keyword>
<dbReference type="PANTHER" id="PTHR10900:SF77">
    <property type="entry name" value="FI19380P1"/>
    <property type="match status" value="1"/>
</dbReference>
<dbReference type="PANTHER" id="PTHR10900">
    <property type="entry name" value="PERIOSTIN-RELATED"/>
    <property type="match status" value="1"/>
</dbReference>
<feature type="chain" id="PRO_5043729434" description="FAS1 domain-containing protein" evidence="2">
    <location>
        <begin position="23"/>
        <end position="705"/>
    </location>
</feature>
<evidence type="ECO:0000256" key="1">
    <source>
        <dbReference type="SAM" id="MobiDB-lite"/>
    </source>
</evidence>
<dbReference type="InterPro" id="IPR050904">
    <property type="entry name" value="Adhesion/Biosynth-related"/>
</dbReference>
<sequence>MTMLRGLVALIAVLALAACTDARQIQEGDLQHGRQLQQFIPPLPFFLPPFLTGGGGSFGGGHGGGHHGSTSLQSNSSANGNCTATWAGVLASQPDLFFLSSALDLSGFGAQLPSPNLPVTVFAPTNSAILNLLSELNLGLLDLLSFQSKLPGLLLYSVAIGNYSGDALLKAGNIDTLLSQAENQSYPLNFTIDPRNNHRLIVEGVNPDTRAVTMRAYKVCNSYLYILDQVLLPTHRNDLTAIPEVNATFLQALASLGASSSSSSSSSSTATDNSCNTTFLQQAQSTPGMDYLVQAIQRGNLVLPAAGSGVTSFAPNNAAFTDFLRTQNLTAMEALNLGDKLQSLLNYHFLPQAYSASQLAALNTSNTDLGVSTGTPYNLTFAQTAAGQVQVSGQSPNDTANVLNSTTVCNSVVHIIDKVLLPTDSLTSVPAPGNGLNSTASLASNTTSGPLFPGLTIGNNATRAHGRCQQAFLDAANQQNLTFLVQATEAGNLVNGLPNFAKPQTALAPVNSAFYSILTGTDFGLAQLAQSGSRLQSVLLYHIMPGGAYTLDQLAGAGNVTTLLGKDLGANATYPLQWGRNSTGDVVVSGLHVNNTANILGSFQVCNSTVFITDVVLLPADSLQAIPQAPAAATPSRAGKSQAAPPAAAPVALPKTGTVAAQSLRTVSAPAPAAAASAAADGPMVGTGQPATGFTAVGQRSYGRR</sequence>
<feature type="region of interest" description="Disordered" evidence="1">
    <location>
        <begin position="672"/>
        <end position="705"/>
    </location>
</feature>
<keyword evidence="5" id="KW-1185">Reference proteome</keyword>
<feature type="domain" description="FAS1" evidence="3">
    <location>
        <begin position="276"/>
        <end position="420"/>
    </location>
</feature>
<comment type="caution">
    <text evidence="4">The sequence shown here is derived from an EMBL/GenBank/DDBJ whole genome shotgun (WGS) entry which is preliminary data.</text>
</comment>
<evidence type="ECO:0000259" key="3">
    <source>
        <dbReference type="PROSITE" id="PS50213"/>
    </source>
</evidence>
<dbReference type="SMART" id="SM00554">
    <property type="entry name" value="FAS1"/>
    <property type="match status" value="3"/>
</dbReference>
<gene>
    <name evidence="4" type="ORF">CVIRNUC_009136</name>
</gene>
<proteinExistence type="predicted"/>
<evidence type="ECO:0000313" key="4">
    <source>
        <dbReference type="EMBL" id="CAK0785923.1"/>
    </source>
</evidence>